<evidence type="ECO:0000313" key="2">
    <source>
        <dbReference type="Proteomes" id="UP001272242"/>
    </source>
</evidence>
<name>A0ABU5F692_9BACT</name>
<protein>
    <submittedName>
        <fullName evidence="1">Uncharacterized protein</fullName>
    </submittedName>
</protein>
<dbReference type="Proteomes" id="UP001272242">
    <property type="component" value="Unassembled WGS sequence"/>
</dbReference>
<comment type="caution">
    <text evidence="1">The sequence shown here is derived from an EMBL/GenBank/DDBJ whole genome shotgun (WGS) entry which is preliminary data.</text>
</comment>
<gene>
    <name evidence="1" type="ORF">R5W23_004177</name>
</gene>
<organism evidence="1 2">
    <name type="scientific">Gemmata algarum</name>
    <dbReference type="NCBI Taxonomy" id="2975278"/>
    <lineage>
        <taxon>Bacteria</taxon>
        <taxon>Pseudomonadati</taxon>
        <taxon>Planctomycetota</taxon>
        <taxon>Planctomycetia</taxon>
        <taxon>Gemmatales</taxon>
        <taxon>Gemmataceae</taxon>
        <taxon>Gemmata</taxon>
    </lineage>
</organism>
<evidence type="ECO:0000313" key="1">
    <source>
        <dbReference type="EMBL" id="MDY3562699.1"/>
    </source>
</evidence>
<reference evidence="2" key="1">
    <citation type="journal article" date="2023" name="Mar. Drugs">
        <title>Gemmata algarum, a Novel Planctomycete Isolated from an Algal Mat, Displays Antimicrobial Activity.</title>
        <authorList>
            <person name="Kumar G."/>
            <person name="Kallscheuer N."/>
            <person name="Kashif M."/>
            <person name="Ahamad S."/>
            <person name="Jagadeeshwari U."/>
            <person name="Pannikurungottu S."/>
            <person name="Haufschild T."/>
            <person name="Kabuu M."/>
            <person name="Sasikala C."/>
            <person name="Jogler C."/>
            <person name="Ramana C."/>
        </authorList>
    </citation>
    <scope>NUCLEOTIDE SEQUENCE [LARGE SCALE GENOMIC DNA]</scope>
    <source>
        <strain evidence="2">JC673</strain>
    </source>
</reference>
<sequence>MDAPLPNSVPTPLADLQRLTDARGEVMRAEFNRFPLAESGSGL</sequence>
<dbReference type="EMBL" id="JAXBLV010000221">
    <property type="protein sequence ID" value="MDY3562699.1"/>
    <property type="molecule type" value="Genomic_DNA"/>
</dbReference>
<accession>A0ABU5F692</accession>
<dbReference type="RefSeq" id="WP_320689001.1">
    <property type="nucleotide sequence ID" value="NZ_JAXBLV010000221.1"/>
</dbReference>
<keyword evidence="2" id="KW-1185">Reference proteome</keyword>
<proteinExistence type="predicted"/>